<feature type="region of interest" description="Disordered" evidence="20">
    <location>
        <begin position="360"/>
        <end position="386"/>
    </location>
</feature>
<evidence type="ECO:0000256" key="16">
    <source>
        <dbReference type="ARBA" id="ARBA00023136"/>
    </source>
</evidence>
<evidence type="ECO:0000313" key="23">
    <source>
        <dbReference type="EMBL" id="OTF80899.1"/>
    </source>
</evidence>
<dbReference type="InterPro" id="IPR044880">
    <property type="entry name" value="NCX_ion-bd_dom_sf"/>
</dbReference>
<keyword evidence="17" id="KW-0325">Glycoprotein</keyword>
<dbReference type="SMART" id="SM00237">
    <property type="entry name" value="Calx_beta"/>
    <property type="match status" value="2"/>
</dbReference>
<evidence type="ECO:0000256" key="8">
    <source>
        <dbReference type="ARBA" id="ARBA00022723"/>
    </source>
</evidence>
<evidence type="ECO:0000256" key="21">
    <source>
        <dbReference type="SAM" id="Phobius"/>
    </source>
</evidence>
<dbReference type="InterPro" id="IPR003644">
    <property type="entry name" value="Calx_beta"/>
</dbReference>
<feature type="transmembrane region" description="Helical" evidence="21">
    <location>
        <begin position="942"/>
        <end position="962"/>
    </location>
</feature>
<keyword evidence="12" id="KW-0112">Calmodulin-binding</keyword>
<comment type="subcellular location">
    <subcellularLocation>
        <location evidence="1">Cell membrane</location>
        <topology evidence="1">Multi-pass membrane protein</topology>
    </subcellularLocation>
</comment>
<evidence type="ECO:0000256" key="10">
    <source>
        <dbReference type="ARBA" id="ARBA00022737"/>
    </source>
</evidence>
<evidence type="ECO:0000313" key="24">
    <source>
        <dbReference type="Proteomes" id="UP000194236"/>
    </source>
</evidence>
<evidence type="ECO:0000256" key="3">
    <source>
        <dbReference type="ARBA" id="ARBA00022448"/>
    </source>
</evidence>
<dbReference type="Gene3D" id="1.20.1420.30">
    <property type="entry name" value="NCX, central ion-binding region"/>
    <property type="match status" value="2"/>
</dbReference>
<keyword evidence="8" id="KW-0479">Metal-binding</keyword>
<dbReference type="InterPro" id="IPR004836">
    <property type="entry name" value="Na_Ca_Ex"/>
</dbReference>
<evidence type="ECO:0000256" key="7">
    <source>
        <dbReference type="ARBA" id="ARBA00022692"/>
    </source>
</evidence>
<evidence type="ECO:0000256" key="9">
    <source>
        <dbReference type="ARBA" id="ARBA00022729"/>
    </source>
</evidence>
<dbReference type="InterPro" id="IPR032452">
    <property type="entry name" value="Na_Ca_Ex_C-exten"/>
</dbReference>
<keyword evidence="6" id="KW-0109">Calcium transport</keyword>
<comment type="caution">
    <text evidence="23">The sequence shown here is derived from an EMBL/GenBank/DDBJ whole genome shotgun (WGS) entry which is preliminary data.</text>
</comment>
<dbReference type="GO" id="GO:0098794">
    <property type="term" value="C:postsynapse"/>
    <property type="evidence" value="ECO:0007669"/>
    <property type="project" value="TreeGrafter"/>
</dbReference>
<accession>A0A1Y3BIZ6</accession>
<keyword evidence="3" id="KW-0813">Transport</keyword>
<feature type="transmembrane region" description="Helical" evidence="21">
    <location>
        <begin position="974"/>
        <end position="996"/>
    </location>
</feature>
<evidence type="ECO:0000256" key="18">
    <source>
        <dbReference type="ARBA" id="ARBA00023201"/>
    </source>
</evidence>
<evidence type="ECO:0000256" key="2">
    <source>
        <dbReference type="ARBA" id="ARBA00007489"/>
    </source>
</evidence>
<dbReference type="Proteomes" id="UP000194236">
    <property type="component" value="Unassembled WGS sequence"/>
</dbReference>
<evidence type="ECO:0000256" key="13">
    <source>
        <dbReference type="ARBA" id="ARBA00022989"/>
    </source>
</evidence>
<dbReference type="GO" id="GO:0005432">
    <property type="term" value="F:calcium:sodium antiporter activity"/>
    <property type="evidence" value="ECO:0007669"/>
    <property type="project" value="InterPro"/>
</dbReference>
<dbReference type="InterPro" id="IPR004837">
    <property type="entry name" value="NaCa_Exmemb"/>
</dbReference>
<dbReference type="Gene3D" id="2.60.40.2030">
    <property type="match status" value="2"/>
</dbReference>
<evidence type="ECO:0000256" key="14">
    <source>
        <dbReference type="ARBA" id="ARBA00023053"/>
    </source>
</evidence>
<dbReference type="Pfam" id="PF16494">
    <property type="entry name" value="Na_Ca_ex_C"/>
    <property type="match status" value="1"/>
</dbReference>
<keyword evidence="13 21" id="KW-1133">Transmembrane helix</keyword>
<dbReference type="GO" id="GO:0098703">
    <property type="term" value="P:calcium ion import across plasma membrane"/>
    <property type="evidence" value="ECO:0007669"/>
    <property type="project" value="TreeGrafter"/>
</dbReference>
<dbReference type="PANTHER" id="PTHR11878:SF65">
    <property type="entry name" value="NA_CA-EXCHANGE PROTEIN, ISOFORM G"/>
    <property type="match status" value="1"/>
</dbReference>
<protein>
    <submittedName>
        <fullName evidence="23">Sodium/calcium exchanger-like protein</fullName>
    </submittedName>
</protein>
<dbReference type="Pfam" id="PF03160">
    <property type="entry name" value="Calx-beta"/>
    <property type="match status" value="2"/>
</dbReference>
<feature type="compositionally biased region" description="Polar residues" evidence="20">
    <location>
        <begin position="471"/>
        <end position="499"/>
    </location>
</feature>
<dbReference type="OrthoDB" id="418484at2759"/>
<dbReference type="PANTHER" id="PTHR11878">
    <property type="entry name" value="SODIUM/CALCIUM EXCHANGER"/>
    <property type="match status" value="1"/>
</dbReference>
<keyword evidence="5" id="KW-1003">Cell membrane</keyword>
<keyword evidence="10" id="KW-0677">Repeat</keyword>
<evidence type="ECO:0000256" key="12">
    <source>
        <dbReference type="ARBA" id="ARBA00022860"/>
    </source>
</evidence>
<dbReference type="GO" id="GO:0046872">
    <property type="term" value="F:metal ion binding"/>
    <property type="evidence" value="ECO:0007669"/>
    <property type="project" value="UniProtKB-KW"/>
</dbReference>
<dbReference type="GO" id="GO:0005516">
    <property type="term" value="F:calmodulin binding"/>
    <property type="evidence" value="ECO:0007669"/>
    <property type="project" value="UniProtKB-KW"/>
</dbReference>
<dbReference type="Pfam" id="PF01699">
    <property type="entry name" value="Na_Ca_ex"/>
    <property type="match status" value="2"/>
</dbReference>
<dbReference type="InterPro" id="IPR038081">
    <property type="entry name" value="CalX-like_sf"/>
</dbReference>
<dbReference type="SUPFAM" id="SSF141072">
    <property type="entry name" value="CalX-like"/>
    <property type="match status" value="2"/>
</dbReference>
<dbReference type="InterPro" id="IPR051171">
    <property type="entry name" value="CaCA"/>
</dbReference>
<keyword evidence="15" id="KW-0406">Ion transport</keyword>
<feature type="transmembrane region" description="Helical" evidence="21">
    <location>
        <begin position="216"/>
        <end position="236"/>
    </location>
</feature>
<gene>
    <name evidence="23" type="ORF">BLA29_000167</name>
</gene>
<keyword evidence="11" id="KW-0106">Calcium</keyword>
<feature type="transmembrane region" description="Helical" evidence="21">
    <location>
        <begin position="248"/>
        <end position="271"/>
    </location>
</feature>
<dbReference type="AlphaFoldDB" id="A0A1Y3BIZ6"/>
<dbReference type="GO" id="GO:0030424">
    <property type="term" value="C:axon"/>
    <property type="evidence" value="ECO:0007669"/>
    <property type="project" value="TreeGrafter"/>
</dbReference>
<reference evidence="23 24" key="1">
    <citation type="submission" date="2017-03" db="EMBL/GenBank/DDBJ databases">
        <title>Genome Survey of Euroglyphus maynei.</title>
        <authorList>
            <person name="Arlian L.G."/>
            <person name="Morgan M.S."/>
            <person name="Rider S.D."/>
        </authorList>
    </citation>
    <scope>NUCLEOTIDE SEQUENCE [LARGE SCALE GENOMIC DNA]</scope>
    <source>
        <strain evidence="23">Arlian Lab</strain>
        <tissue evidence="23">Whole body</tissue>
    </source>
</reference>
<feature type="transmembrane region" description="Helical" evidence="21">
    <location>
        <begin position="1016"/>
        <end position="1038"/>
    </location>
</feature>
<comment type="similarity">
    <text evidence="2">Belongs to the Ca(2+):cation antiporter (CaCA) (TC 2.A.19) family. SLC8 subfamily.</text>
</comment>
<evidence type="ECO:0000256" key="4">
    <source>
        <dbReference type="ARBA" id="ARBA00022449"/>
    </source>
</evidence>
<evidence type="ECO:0000256" key="6">
    <source>
        <dbReference type="ARBA" id="ARBA00022568"/>
    </source>
</evidence>
<feature type="transmembrane region" description="Helical" evidence="21">
    <location>
        <begin position="277"/>
        <end position="297"/>
    </location>
</feature>
<keyword evidence="24" id="KW-1185">Reference proteome</keyword>
<evidence type="ECO:0000256" key="17">
    <source>
        <dbReference type="ARBA" id="ARBA00023180"/>
    </source>
</evidence>
<feature type="domain" description="Calx-beta" evidence="22">
    <location>
        <begin position="634"/>
        <end position="733"/>
    </location>
</feature>
<evidence type="ECO:0000256" key="15">
    <source>
        <dbReference type="ARBA" id="ARBA00023065"/>
    </source>
</evidence>
<name>A0A1Y3BIZ6_EURMA</name>
<evidence type="ECO:0000259" key="22">
    <source>
        <dbReference type="SMART" id="SM00237"/>
    </source>
</evidence>
<keyword evidence="4" id="KW-0050">Antiport</keyword>
<keyword evidence="16 21" id="KW-0472">Membrane</keyword>
<sequence length="1041" mass="116892">MNYSNQLSFIGNTTAAAAIGSNILPSSTKFLNNLIQHDNHSILNQHYYSHLQTSPSSDNELTNNSLISNLNSFLQSTTIASSLTSITNESIDHQNSYIFYCEDGLILPCWHSDGTKQTMILHGLVYLFALIYMFVGVAIIADRFMSSIEQITSQERDIIVRRPDGRKEIVSVRIWNETVSNLTLMALGSSAPEILLSAIEIYAQNFEAGELGPGTIVGSAAFNMFIIIAICVWAVPSPNIKKIKYLRVFIVTMLFSVFAYVWLLIILVWSSPGVIEIWEGLTTLFFFYLTVQLAYIADKRLLIYKYLDKHYRLRRNRLYESPQSKPPTKMQTLISTTNEDGTGEEKMELNVNVNGQIKDQVDQKQSPQHQPQSIIDPLPDTDQSYSAQQTQDNPIEMLNKNVKYIDASEEDLRLIEDHRENVIEILKDVYARHPNATLEELESIGRAEIQKLQPKSRAYYRMIAARRMLGSSTDLPNDSYSSRDSLSIQAPPTPSTKNGRNLDESEMISSSDVPERFMIHVKFDPKEYTVMEDVGQMSLTVRRSGPDLDSSIIVHYRTEDGTAKAGTDYEPASGSIIFGPGESYKQIALTIINDDEFEEDEHFYVRLFDAKYVSVAMDSEENQKLIINIEDDRARINILDDDHSGVFSFVNNVFQIPETIGVYRLDVIRYCGARGTVAVPYKTIPATAKPGEDFELGEGQLIFHNNETRKHINLTIINNVNYEKNSIFYVELYEPYRRDQQNVNNELNERGAPRLGDLTKCMIRIRESKEFKQIVDSLMRRKKTLGYADRAGSWENQIITAVKMHKLSASSSLSEDVECSKRETLDGSKEEETDTGERTCCDYFIHYATFFWKIAFAFVPPANIWNGWACFLVSITMIGVLTSLINDLASHFGATVHLKDSVTAISLVALGTSVPDTFASKIAAENEKNADSSVGNVTGSNAVNVFLGIGVAWTMAAIYHAIKGTPGGFQVDPGSLGFSVLLYCICALICAAVLMIRRTYIGGELGGPTIPKLLTVGFFTFLWLFYLVMSTLEAYGYIQGF</sequence>
<keyword evidence="7 21" id="KW-0812">Transmembrane</keyword>
<evidence type="ECO:0000256" key="20">
    <source>
        <dbReference type="SAM" id="MobiDB-lite"/>
    </source>
</evidence>
<evidence type="ECO:0000256" key="5">
    <source>
        <dbReference type="ARBA" id="ARBA00022475"/>
    </source>
</evidence>
<evidence type="ECO:0000256" key="19">
    <source>
        <dbReference type="ARBA" id="ARBA00033667"/>
    </source>
</evidence>
<feature type="region of interest" description="Disordered" evidence="20">
    <location>
        <begin position="471"/>
        <end position="504"/>
    </location>
</feature>
<dbReference type="GO" id="GO:0042383">
    <property type="term" value="C:sarcolemma"/>
    <property type="evidence" value="ECO:0007669"/>
    <property type="project" value="TreeGrafter"/>
</dbReference>
<dbReference type="GO" id="GO:0007154">
    <property type="term" value="P:cell communication"/>
    <property type="evidence" value="ECO:0007669"/>
    <property type="project" value="InterPro"/>
</dbReference>
<comment type="catalytic activity">
    <reaction evidence="19">
        <text>Ca(2+)(in) + 3 Na(+)(out) = Ca(2+)(out) + 3 Na(+)(in)</text>
        <dbReference type="Rhea" id="RHEA:69955"/>
        <dbReference type="ChEBI" id="CHEBI:29101"/>
        <dbReference type="ChEBI" id="CHEBI:29108"/>
    </reaction>
</comment>
<feature type="transmembrane region" description="Helical" evidence="21">
    <location>
        <begin position="864"/>
        <end position="885"/>
    </location>
</feature>
<evidence type="ECO:0000256" key="11">
    <source>
        <dbReference type="ARBA" id="ARBA00022837"/>
    </source>
</evidence>
<organism evidence="23 24">
    <name type="scientific">Euroglyphus maynei</name>
    <name type="common">Mayne's house dust mite</name>
    <dbReference type="NCBI Taxonomy" id="6958"/>
    <lineage>
        <taxon>Eukaryota</taxon>
        <taxon>Metazoa</taxon>
        <taxon>Ecdysozoa</taxon>
        <taxon>Arthropoda</taxon>
        <taxon>Chelicerata</taxon>
        <taxon>Arachnida</taxon>
        <taxon>Acari</taxon>
        <taxon>Acariformes</taxon>
        <taxon>Sarcoptiformes</taxon>
        <taxon>Astigmata</taxon>
        <taxon>Psoroptidia</taxon>
        <taxon>Analgoidea</taxon>
        <taxon>Pyroglyphidae</taxon>
        <taxon>Pyroglyphinae</taxon>
        <taxon>Euroglyphus</taxon>
    </lineage>
</organism>
<dbReference type="EMBL" id="MUJZ01016117">
    <property type="protein sequence ID" value="OTF80899.1"/>
    <property type="molecule type" value="Genomic_DNA"/>
</dbReference>
<keyword evidence="14" id="KW-0915">Sodium</keyword>
<feature type="transmembrane region" description="Helical" evidence="21">
    <location>
        <begin position="120"/>
        <end position="141"/>
    </location>
</feature>
<keyword evidence="18" id="KW-0739">Sodium transport</keyword>
<feature type="compositionally biased region" description="Polar residues" evidence="20">
    <location>
        <begin position="360"/>
        <end position="373"/>
    </location>
</feature>
<keyword evidence="9" id="KW-0732">Signal</keyword>
<evidence type="ECO:0000256" key="1">
    <source>
        <dbReference type="ARBA" id="ARBA00004651"/>
    </source>
</evidence>
<dbReference type="PRINTS" id="PR01259">
    <property type="entry name" value="NACAEXCHNGR"/>
</dbReference>
<proteinExistence type="inferred from homology"/>
<feature type="domain" description="Calx-beta" evidence="22">
    <location>
        <begin position="504"/>
        <end position="608"/>
    </location>
</feature>